<feature type="transmembrane region" description="Helical" evidence="1">
    <location>
        <begin position="28"/>
        <end position="50"/>
    </location>
</feature>
<evidence type="ECO:0000313" key="2">
    <source>
        <dbReference type="EMBL" id="PDQ34657.1"/>
    </source>
</evidence>
<keyword evidence="1" id="KW-0472">Membrane</keyword>
<comment type="caution">
    <text evidence="2">The sequence shown here is derived from an EMBL/GenBank/DDBJ whole genome shotgun (WGS) entry which is preliminary data.</text>
</comment>
<accession>A0A2A6FPP7</accession>
<feature type="transmembrane region" description="Helical" evidence="1">
    <location>
        <begin position="119"/>
        <end position="136"/>
    </location>
</feature>
<dbReference type="AlphaFoldDB" id="A0A2A6FPP7"/>
<protein>
    <submittedName>
        <fullName evidence="2">Uncharacterized protein</fullName>
    </submittedName>
</protein>
<reference evidence="3" key="1">
    <citation type="submission" date="2017-03" db="EMBL/GenBank/DDBJ databases">
        <authorList>
            <person name="Lund M.B."/>
        </authorList>
    </citation>
    <scope>NUCLEOTIDE SEQUENCE [LARGE SCALE GENOMIC DNA]</scope>
</reference>
<organism evidence="2 3">
    <name type="scientific">Candidatus Lumbricidiphila eiseniae</name>
    <dbReference type="NCBI Taxonomy" id="1969409"/>
    <lineage>
        <taxon>Bacteria</taxon>
        <taxon>Bacillati</taxon>
        <taxon>Actinomycetota</taxon>
        <taxon>Actinomycetes</taxon>
        <taxon>Micrococcales</taxon>
        <taxon>Microbacteriaceae</taxon>
        <taxon>Candidatus Lumbricidiphila</taxon>
    </lineage>
</organism>
<gene>
    <name evidence="2" type="ORF">B5766_10020</name>
</gene>
<feature type="transmembrane region" description="Helical" evidence="1">
    <location>
        <begin position="62"/>
        <end position="83"/>
    </location>
</feature>
<dbReference type="Proteomes" id="UP000219994">
    <property type="component" value="Unassembled WGS sequence"/>
</dbReference>
<keyword evidence="1" id="KW-1133">Transmembrane helix</keyword>
<name>A0A2A6FPP7_9MICO</name>
<proteinExistence type="predicted"/>
<evidence type="ECO:0000256" key="1">
    <source>
        <dbReference type="SAM" id="Phobius"/>
    </source>
</evidence>
<evidence type="ECO:0000313" key="3">
    <source>
        <dbReference type="Proteomes" id="UP000219994"/>
    </source>
</evidence>
<sequence length="168" mass="17493">MSANYLESVSSDPASGAGFSLRGKIGGWFVRGILVLESGASVFVAGWLLLDLVIGGASSLATAVALIVTVLIGAVWLIAMTVAAFRGAPWSRPSAIVWQILQISVAVGAMQGAFARPDIGWVLLIPAVTVIGLLVTRSVRAQFLGAEDYEVGAEGRELGTEGREQPLQ</sequence>
<dbReference type="EMBL" id="NAEP01000049">
    <property type="protein sequence ID" value="PDQ34657.1"/>
    <property type="molecule type" value="Genomic_DNA"/>
</dbReference>
<keyword evidence="1" id="KW-0812">Transmembrane</keyword>